<evidence type="ECO:0000256" key="4">
    <source>
        <dbReference type="SAM" id="MobiDB-lite"/>
    </source>
</evidence>
<dbReference type="InterPro" id="IPR029063">
    <property type="entry name" value="SAM-dependent_MTases_sf"/>
</dbReference>
<protein>
    <submittedName>
        <fullName evidence="6">SAM-dependent methyltransferase</fullName>
    </submittedName>
</protein>
<evidence type="ECO:0000256" key="2">
    <source>
        <dbReference type="ARBA" id="ARBA00022603"/>
    </source>
</evidence>
<dbReference type="PANTHER" id="PTHR44942">
    <property type="entry name" value="METHYLTRANSF_11 DOMAIN-CONTAINING PROTEIN"/>
    <property type="match status" value="1"/>
</dbReference>
<reference evidence="6 7" key="1">
    <citation type="submission" date="2021-01" db="EMBL/GenBank/DDBJ databases">
        <title>Sequencing the genomes of 1000 actinobacteria strains.</title>
        <authorList>
            <person name="Klenk H.-P."/>
        </authorList>
    </citation>
    <scope>NUCLEOTIDE SEQUENCE [LARGE SCALE GENOMIC DNA]</scope>
    <source>
        <strain evidence="6 7">DSM 46000</strain>
    </source>
</reference>
<dbReference type="Proteomes" id="UP000698059">
    <property type="component" value="Unassembled WGS sequence"/>
</dbReference>
<sequence>MSTLWTSPPGRGTVEDVSTDDTSTPDSPHASHAQRASSFGAGAGEYRAVRPSYPDAAIDWLLPAGARHVLDLAAGTGKLTERLVARGLHVTAVEPSEGMRAELQDAVPGAHVLPGTAERIPLEDGSVDAVLVAQAWHWFDLAAAVPEIARVLRPGGRLGIVWNVRDDTVDWVERFTEIIHRGDTLEPVRRSVEVVGTDVAGGSFAPLEHETFSWLDRLPAGALRTLASTRSHLLTLPADERDELLDDVDELVATHPALAGRSEIDLPYRAECWRADRVRGTDDGSVDA</sequence>
<keyword evidence="2 6" id="KW-0489">Methyltransferase</keyword>
<keyword evidence="3" id="KW-0808">Transferase</keyword>
<dbReference type="InterPro" id="IPR051052">
    <property type="entry name" value="Diverse_substrate_MTase"/>
</dbReference>
<evidence type="ECO:0000256" key="1">
    <source>
        <dbReference type="ARBA" id="ARBA00008361"/>
    </source>
</evidence>
<name>A0ABS2LE03_9CELL</name>
<dbReference type="GO" id="GO:0032259">
    <property type="term" value="P:methylation"/>
    <property type="evidence" value="ECO:0007669"/>
    <property type="project" value="UniProtKB-KW"/>
</dbReference>
<dbReference type="GO" id="GO:0008168">
    <property type="term" value="F:methyltransferase activity"/>
    <property type="evidence" value="ECO:0007669"/>
    <property type="project" value="UniProtKB-KW"/>
</dbReference>
<dbReference type="PANTHER" id="PTHR44942:SF4">
    <property type="entry name" value="METHYLTRANSFERASE TYPE 11 DOMAIN-CONTAINING PROTEIN"/>
    <property type="match status" value="1"/>
</dbReference>
<dbReference type="CDD" id="cd02440">
    <property type="entry name" value="AdoMet_MTases"/>
    <property type="match status" value="1"/>
</dbReference>
<accession>A0ABS2LE03</accession>
<dbReference type="InterPro" id="IPR013216">
    <property type="entry name" value="Methyltransf_11"/>
</dbReference>
<comment type="caution">
    <text evidence="6">The sequence shown here is derived from an EMBL/GenBank/DDBJ whole genome shotgun (WGS) entry which is preliminary data.</text>
</comment>
<evidence type="ECO:0000259" key="5">
    <source>
        <dbReference type="Pfam" id="PF08241"/>
    </source>
</evidence>
<evidence type="ECO:0000313" key="7">
    <source>
        <dbReference type="Proteomes" id="UP000698059"/>
    </source>
</evidence>
<feature type="domain" description="Methyltransferase type 11" evidence="5">
    <location>
        <begin position="70"/>
        <end position="158"/>
    </location>
</feature>
<evidence type="ECO:0000256" key="3">
    <source>
        <dbReference type="ARBA" id="ARBA00022679"/>
    </source>
</evidence>
<dbReference type="RefSeq" id="WP_307822394.1">
    <property type="nucleotide sequence ID" value="NZ_JAFBBO010000001.1"/>
</dbReference>
<proteinExistence type="inferred from homology"/>
<keyword evidence="7" id="KW-1185">Reference proteome</keyword>
<dbReference type="EMBL" id="JAFBBO010000001">
    <property type="protein sequence ID" value="MBM7478049.1"/>
    <property type="molecule type" value="Genomic_DNA"/>
</dbReference>
<feature type="region of interest" description="Disordered" evidence="4">
    <location>
        <begin position="1"/>
        <end position="38"/>
    </location>
</feature>
<dbReference type="SUPFAM" id="SSF53335">
    <property type="entry name" value="S-adenosyl-L-methionine-dependent methyltransferases"/>
    <property type="match status" value="1"/>
</dbReference>
<evidence type="ECO:0000313" key="6">
    <source>
        <dbReference type="EMBL" id="MBM7478049.1"/>
    </source>
</evidence>
<dbReference type="Pfam" id="PF08241">
    <property type="entry name" value="Methyltransf_11"/>
    <property type="match status" value="1"/>
</dbReference>
<organism evidence="6 7">
    <name type="scientific">Oerskovia jenensis</name>
    <dbReference type="NCBI Taxonomy" id="162169"/>
    <lineage>
        <taxon>Bacteria</taxon>
        <taxon>Bacillati</taxon>
        <taxon>Actinomycetota</taxon>
        <taxon>Actinomycetes</taxon>
        <taxon>Micrococcales</taxon>
        <taxon>Cellulomonadaceae</taxon>
        <taxon>Oerskovia</taxon>
    </lineage>
</organism>
<comment type="similarity">
    <text evidence="1">Belongs to the methyltransferase superfamily.</text>
</comment>
<dbReference type="Gene3D" id="3.40.50.150">
    <property type="entry name" value="Vaccinia Virus protein VP39"/>
    <property type="match status" value="1"/>
</dbReference>
<gene>
    <name evidence="6" type="ORF">JOD49_000969</name>
</gene>